<evidence type="ECO:0000313" key="2">
    <source>
        <dbReference type="Proteomes" id="UP000489961"/>
    </source>
</evidence>
<evidence type="ECO:0000313" key="1">
    <source>
        <dbReference type="EMBL" id="CAB1207520.1"/>
    </source>
</evidence>
<comment type="caution">
    <text evidence="1">The sequence shown here is derived from an EMBL/GenBank/DDBJ whole genome shotgun (WGS) entry which is preliminary data.</text>
</comment>
<dbReference type="AlphaFoldDB" id="A0A811G926"/>
<dbReference type="RefSeq" id="WP_174558180.1">
    <property type="nucleotide sequence ID" value="NZ_CADDTS010000004.1"/>
</dbReference>
<reference evidence="1 2" key="1">
    <citation type="submission" date="2020-02" db="EMBL/GenBank/DDBJ databases">
        <authorList>
            <person name="Chaudhuri R."/>
        </authorList>
    </citation>
    <scope>NUCLEOTIDE SEQUENCE [LARGE SCALE GENOMIC DNA]</scope>
    <source>
        <strain evidence="1">SFB21</strain>
    </source>
</reference>
<protein>
    <submittedName>
        <fullName evidence="1">Uncharacterized protein</fullName>
    </submittedName>
</protein>
<sequence length="104" mass="12049">MANLSIAINHYFQTLPRSTQEITYFLNLFTPAVQLQFISAIYHGRDHLHSSHLRTDQPITRENASHILLNEYVAIIFDKGTNIESYLKKFTECAQNSSFDINFL</sequence>
<accession>A0A811G926</accession>
<gene>
    <name evidence="1" type="ORF">SFB21_0164</name>
</gene>
<proteinExistence type="predicted"/>
<dbReference type="EMBL" id="CADDTS010000004">
    <property type="protein sequence ID" value="CAB1207520.1"/>
    <property type="molecule type" value="Genomic_DNA"/>
</dbReference>
<dbReference type="Proteomes" id="UP000489961">
    <property type="component" value="Unassembled WGS sequence"/>
</dbReference>
<name>A0A811G926_9GAMM</name>
<organism evidence="1 2">
    <name type="scientific">Acinetobacter bouvetii</name>
    <dbReference type="NCBI Taxonomy" id="202951"/>
    <lineage>
        <taxon>Bacteria</taxon>
        <taxon>Pseudomonadati</taxon>
        <taxon>Pseudomonadota</taxon>
        <taxon>Gammaproteobacteria</taxon>
        <taxon>Moraxellales</taxon>
        <taxon>Moraxellaceae</taxon>
        <taxon>Acinetobacter</taxon>
    </lineage>
</organism>